<sequence length="164" mass="17968">MSGSGPPDHLAERRRIDEATRDVPDYFNRAVNVVNGWLMEFNQPASRQTADFVIANAARTSEGTRSYTTAHWQESVHFAGVAWRDRDGVAAAGAVANFLGGFVNPHVAVPGTYNPVFRNLGTDDQSADLHAAFRAMTDAQSRQRAQDALRPLNFTAPKNDPDKV</sequence>
<reference evidence="1 2" key="1">
    <citation type="journal article" date="2016" name="Microbes Environ.">
        <title>Phylogenetically diverse aerobic anoxygenic phototrophic bacteria isolated from epilithic biofilms in Tama river, Japan.</title>
        <authorList>
            <person name="Hirose S."/>
            <person name="Matsuura K."/>
            <person name="Haruta S."/>
        </authorList>
    </citation>
    <scope>NUCLEOTIDE SEQUENCE [LARGE SCALE GENOMIC DNA]</scope>
    <source>
        <strain evidence="1 2">S08</strain>
    </source>
</reference>
<keyword evidence="2" id="KW-1185">Reference proteome</keyword>
<evidence type="ECO:0000313" key="1">
    <source>
        <dbReference type="EMBL" id="BDG73377.1"/>
    </source>
</evidence>
<dbReference type="RefSeq" id="WP_244407603.1">
    <property type="nucleotide sequence ID" value="NZ_AP025637.1"/>
</dbReference>
<name>A0ABM7Y635_9PROT</name>
<dbReference type="EMBL" id="AP025637">
    <property type="protein sequence ID" value="BDG73377.1"/>
    <property type="molecule type" value="Genomic_DNA"/>
</dbReference>
<accession>A0ABM7Y635</accession>
<protein>
    <submittedName>
        <fullName evidence="1">Uncharacterized protein</fullName>
    </submittedName>
</protein>
<gene>
    <name evidence="1" type="ORF">Rmf_33060</name>
</gene>
<organism evidence="1 2">
    <name type="scientific">Roseomonas fluvialis</name>
    <dbReference type="NCBI Taxonomy" id="1750527"/>
    <lineage>
        <taxon>Bacteria</taxon>
        <taxon>Pseudomonadati</taxon>
        <taxon>Pseudomonadota</taxon>
        <taxon>Alphaproteobacteria</taxon>
        <taxon>Acetobacterales</taxon>
        <taxon>Roseomonadaceae</taxon>
        <taxon>Roseomonas</taxon>
    </lineage>
</organism>
<dbReference type="Proteomes" id="UP000831327">
    <property type="component" value="Chromosome"/>
</dbReference>
<evidence type="ECO:0000313" key="2">
    <source>
        <dbReference type="Proteomes" id="UP000831327"/>
    </source>
</evidence>
<proteinExistence type="predicted"/>